<accession>A0ABR7SCE3</accession>
<reference evidence="2 3" key="1">
    <citation type="submission" date="2020-08" db="EMBL/GenBank/DDBJ databases">
        <title>Genemic of Streptomyces polyaspartic.</title>
        <authorList>
            <person name="Liu W."/>
        </authorList>
    </citation>
    <scope>NUCLEOTIDE SEQUENCE [LARGE SCALE GENOMIC DNA]</scope>
    <source>
        <strain evidence="2 3">TRM66268-LWL</strain>
    </source>
</reference>
<feature type="compositionally biased region" description="Low complexity" evidence="1">
    <location>
        <begin position="1"/>
        <end position="26"/>
    </location>
</feature>
<feature type="region of interest" description="Disordered" evidence="1">
    <location>
        <begin position="50"/>
        <end position="127"/>
    </location>
</feature>
<feature type="compositionally biased region" description="Pro residues" evidence="1">
    <location>
        <begin position="76"/>
        <end position="110"/>
    </location>
</feature>
<comment type="caution">
    <text evidence="2">The sequence shown here is derived from an EMBL/GenBank/DDBJ whole genome shotgun (WGS) entry which is preliminary data.</text>
</comment>
<name>A0ABR7SCE3_9ACTN</name>
<sequence>MSPALAQAAAPAEARPRVVAPGVAPADGCGSTGADLDLAELGRIARERDVEDAVRAACRSTPAPPPPVAPRKAPRPAAPPPQPPKPAAPPESAAPPEPPPSTLTPTPEPVIPRAYRGAPGKKEPEGQPLTSKALLLVAPAVLAAAALGAGRGRR</sequence>
<feature type="region of interest" description="Disordered" evidence="1">
    <location>
        <begin position="1"/>
        <end position="34"/>
    </location>
</feature>
<organism evidence="2 3">
    <name type="scientific">Streptomyces polyasparticus</name>
    <dbReference type="NCBI Taxonomy" id="2767826"/>
    <lineage>
        <taxon>Bacteria</taxon>
        <taxon>Bacillati</taxon>
        <taxon>Actinomycetota</taxon>
        <taxon>Actinomycetes</taxon>
        <taxon>Kitasatosporales</taxon>
        <taxon>Streptomycetaceae</taxon>
        <taxon>Streptomyces</taxon>
    </lineage>
</organism>
<evidence type="ECO:0000313" key="2">
    <source>
        <dbReference type="EMBL" id="MBC9712652.1"/>
    </source>
</evidence>
<dbReference type="Proteomes" id="UP000642284">
    <property type="component" value="Unassembled WGS sequence"/>
</dbReference>
<protein>
    <submittedName>
        <fullName evidence="2">Uncharacterized protein</fullName>
    </submittedName>
</protein>
<dbReference type="RefSeq" id="WP_187813155.1">
    <property type="nucleotide sequence ID" value="NZ_JACTVJ010000005.1"/>
</dbReference>
<dbReference type="EMBL" id="JACTVJ010000005">
    <property type="protein sequence ID" value="MBC9712652.1"/>
    <property type="molecule type" value="Genomic_DNA"/>
</dbReference>
<evidence type="ECO:0000313" key="3">
    <source>
        <dbReference type="Proteomes" id="UP000642284"/>
    </source>
</evidence>
<evidence type="ECO:0000256" key="1">
    <source>
        <dbReference type="SAM" id="MobiDB-lite"/>
    </source>
</evidence>
<keyword evidence="3" id="KW-1185">Reference proteome</keyword>
<proteinExistence type="predicted"/>
<gene>
    <name evidence="2" type="ORF">H9Y04_08700</name>
</gene>